<name>A0AAU0MY55_9GAMM</name>
<evidence type="ECO:0000259" key="3">
    <source>
        <dbReference type="Pfam" id="PF00582"/>
    </source>
</evidence>
<feature type="compositionally biased region" description="Polar residues" evidence="2">
    <location>
        <begin position="318"/>
        <end position="329"/>
    </location>
</feature>
<dbReference type="PANTHER" id="PTHR46268:SF6">
    <property type="entry name" value="UNIVERSAL STRESS PROTEIN UP12"/>
    <property type="match status" value="1"/>
</dbReference>
<dbReference type="SUPFAM" id="SSF52402">
    <property type="entry name" value="Adenine nucleotide alpha hydrolases-like"/>
    <property type="match status" value="2"/>
</dbReference>
<dbReference type="Proteomes" id="UP001302477">
    <property type="component" value="Chromosome"/>
</dbReference>
<gene>
    <name evidence="4" type="ORF">R5R33_00280</name>
</gene>
<evidence type="ECO:0000256" key="2">
    <source>
        <dbReference type="SAM" id="MobiDB-lite"/>
    </source>
</evidence>
<evidence type="ECO:0000313" key="4">
    <source>
        <dbReference type="EMBL" id="WOX05615.1"/>
    </source>
</evidence>
<reference evidence="4 5" key="1">
    <citation type="submission" date="2023-10" db="EMBL/GenBank/DDBJ databases">
        <title>Description of Microbulbifer bruguierae sp. nov., isolated from the sediments of mangrove plant Bruguiera sexangula and comparative genomic analyses of the genus Microbulbifer.</title>
        <authorList>
            <person name="Long M."/>
        </authorList>
    </citation>
    <scope>NUCLEOTIDE SEQUENCE [LARGE SCALE GENOMIC DNA]</scope>
    <source>
        <strain evidence="4 5">SPO729</strain>
    </source>
</reference>
<organism evidence="4 5">
    <name type="scientific">Microbulbifer pacificus</name>
    <dbReference type="NCBI Taxonomy" id="407164"/>
    <lineage>
        <taxon>Bacteria</taxon>
        <taxon>Pseudomonadati</taxon>
        <taxon>Pseudomonadota</taxon>
        <taxon>Gammaproteobacteria</taxon>
        <taxon>Cellvibrionales</taxon>
        <taxon>Microbulbiferaceae</taxon>
        <taxon>Microbulbifer</taxon>
    </lineage>
</organism>
<dbReference type="RefSeq" id="WP_318954085.1">
    <property type="nucleotide sequence ID" value="NZ_CP137555.1"/>
</dbReference>
<evidence type="ECO:0000256" key="1">
    <source>
        <dbReference type="ARBA" id="ARBA00008791"/>
    </source>
</evidence>
<evidence type="ECO:0000313" key="5">
    <source>
        <dbReference type="Proteomes" id="UP001302477"/>
    </source>
</evidence>
<dbReference type="InterPro" id="IPR014729">
    <property type="entry name" value="Rossmann-like_a/b/a_fold"/>
</dbReference>
<dbReference type="InterPro" id="IPR006015">
    <property type="entry name" value="Universal_stress_UspA"/>
</dbReference>
<comment type="similarity">
    <text evidence="1">Belongs to the universal stress protein A family.</text>
</comment>
<proteinExistence type="inferred from homology"/>
<feature type="domain" description="UspA" evidence="3">
    <location>
        <begin position="153"/>
        <end position="296"/>
    </location>
</feature>
<accession>A0AAU0MY55</accession>
<dbReference type="CDD" id="cd00293">
    <property type="entry name" value="USP-like"/>
    <property type="match status" value="2"/>
</dbReference>
<feature type="domain" description="UspA" evidence="3">
    <location>
        <begin position="3"/>
        <end position="140"/>
    </location>
</feature>
<protein>
    <submittedName>
        <fullName evidence="4">Universal stress protein</fullName>
    </submittedName>
</protein>
<dbReference type="Gene3D" id="3.40.50.620">
    <property type="entry name" value="HUPs"/>
    <property type="match status" value="2"/>
</dbReference>
<dbReference type="Pfam" id="PF00582">
    <property type="entry name" value="Usp"/>
    <property type="match status" value="2"/>
</dbReference>
<dbReference type="InterPro" id="IPR006016">
    <property type="entry name" value="UspA"/>
</dbReference>
<dbReference type="KEGG" id="mpaf:R5R33_00280"/>
<dbReference type="EMBL" id="CP137555">
    <property type="protein sequence ID" value="WOX05615.1"/>
    <property type="molecule type" value="Genomic_DNA"/>
</dbReference>
<sequence length="329" mass="36502">MPFKHLLIPLDSSSLAEEAIAHAIPIARQSGADIHLLHVQKSSSHTDDHCTDPVDWRLRRAEIRSYLNSLNEQIAAQDIQVTVNIVEGRPAEQIVEYCEKHAIDLIVITAYGKGGISRFDFGSTAQKVFSGAGRSFLIVRPGDRPSSQEPTAYRRILVSMDGSPRSEWVACKVASLMRGQEVEIILLQVIAVPEMPRRMPITREEHATREKFVESNRRAAEAYLEEIANQLKNGIKVRPRLLIAQNVAERIYATAAEEGVDLIAMSAHDWQTGAQQVTGTLCHTVMCHSRLPVLVFQDMPESQLQALRGGVDTDHSSHPSLANNGTNHQ</sequence>
<feature type="region of interest" description="Disordered" evidence="2">
    <location>
        <begin position="307"/>
        <end position="329"/>
    </location>
</feature>
<dbReference type="PRINTS" id="PR01438">
    <property type="entry name" value="UNVRSLSTRESS"/>
</dbReference>
<dbReference type="AlphaFoldDB" id="A0AAU0MY55"/>
<dbReference type="PANTHER" id="PTHR46268">
    <property type="entry name" value="STRESS RESPONSE PROTEIN NHAX"/>
    <property type="match status" value="1"/>
</dbReference>
<keyword evidence="5" id="KW-1185">Reference proteome</keyword>